<keyword evidence="1" id="KW-0812">Transmembrane</keyword>
<keyword evidence="1" id="KW-0472">Membrane</keyword>
<dbReference type="RefSeq" id="WP_242166294.1">
    <property type="nucleotide sequence ID" value="NZ_JAJMLW010000004.1"/>
</dbReference>
<feature type="transmembrane region" description="Helical" evidence="1">
    <location>
        <begin position="26"/>
        <end position="44"/>
    </location>
</feature>
<keyword evidence="3" id="KW-1185">Reference proteome</keyword>
<name>A0ABS9WK55_9ACTN</name>
<comment type="caution">
    <text evidence="2">The sequence shown here is derived from an EMBL/GenBank/DDBJ whole genome shotgun (WGS) entry which is preliminary data.</text>
</comment>
<accession>A0ABS9WK55</accession>
<evidence type="ECO:0000313" key="2">
    <source>
        <dbReference type="EMBL" id="MCI2242767.1"/>
    </source>
</evidence>
<dbReference type="Proteomes" id="UP001430755">
    <property type="component" value="Unassembled WGS sequence"/>
</dbReference>
<sequence length="77" mass="7898">MGRHRDGHQRLVGLAADEAGQATVEYAVVAGALVAIVLACALLARALGDGMFVDHALAAASHHVRAAAGWAADVFCY</sequence>
<dbReference type="EMBL" id="JAJMLW010000004">
    <property type="protein sequence ID" value="MCI2242767.1"/>
    <property type="molecule type" value="Genomic_DNA"/>
</dbReference>
<reference evidence="2" key="1">
    <citation type="submission" date="2021-11" db="EMBL/GenBank/DDBJ databases">
        <title>A Novel Adlercreutzia Species, isolated from a Allomyrina dichotoma larva feces.</title>
        <authorList>
            <person name="Suh M.K."/>
        </authorList>
    </citation>
    <scope>NUCLEOTIDE SEQUENCE</scope>
    <source>
        <strain evidence="2">JBNU-10</strain>
    </source>
</reference>
<evidence type="ECO:0000256" key="1">
    <source>
        <dbReference type="SAM" id="Phobius"/>
    </source>
</evidence>
<protein>
    <recommendedName>
        <fullName evidence="4">Flp family type IVb pilin</fullName>
    </recommendedName>
</protein>
<organism evidence="2 3">
    <name type="scientific">Adlercreutzia faecimuris</name>
    <dbReference type="NCBI Taxonomy" id="2897341"/>
    <lineage>
        <taxon>Bacteria</taxon>
        <taxon>Bacillati</taxon>
        <taxon>Actinomycetota</taxon>
        <taxon>Coriobacteriia</taxon>
        <taxon>Eggerthellales</taxon>
        <taxon>Eggerthellaceae</taxon>
        <taxon>Adlercreutzia</taxon>
    </lineage>
</organism>
<gene>
    <name evidence="2" type="ORF">LPT13_10460</name>
</gene>
<proteinExistence type="predicted"/>
<evidence type="ECO:0008006" key="4">
    <source>
        <dbReference type="Google" id="ProtNLM"/>
    </source>
</evidence>
<keyword evidence="1" id="KW-1133">Transmembrane helix</keyword>
<evidence type="ECO:0000313" key="3">
    <source>
        <dbReference type="Proteomes" id="UP001430755"/>
    </source>
</evidence>